<evidence type="ECO:0008006" key="4">
    <source>
        <dbReference type="Google" id="ProtNLM"/>
    </source>
</evidence>
<evidence type="ECO:0000313" key="2">
    <source>
        <dbReference type="EMBL" id="CAF0765130.1"/>
    </source>
</evidence>
<accession>A0A813QBF6</accession>
<dbReference type="SUPFAM" id="SSF54928">
    <property type="entry name" value="RNA-binding domain, RBD"/>
    <property type="match status" value="1"/>
</dbReference>
<dbReference type="AlphaFoldDB" id="A0A813QBF6"/>
<evidence type="ECO:0000256" key="1">
    <source>
        <dbReference type="SAM" id="Coils"/>
    </source>
</evidence>
<dbReference type="InterPro" id="IPR012677">
    <property type="entry name" value="Nucleotide-bd_a/b_plait_sf"/>
</dbReference>
<dbReference type="Proteomes" id="UP000663860">
    <property type="component" value="Unassembled WGS sequence"/>
</dbReference>
<proteinExistence type="predicted"/>
<dbReference type="Gene3D" id="3.30.70.330">
    <property type="match status" value="1"/>
</dbReference>
<organism evidence="2 3">
    <name type="scientific">Adineta steineri</name>
    <dbReference type="NCBI Taxonomy" id="433720"/>
    <lineage>
        <taxon>Eukaryota</taxon>
        <taxon>Metazoa</taxon>
        <taxon>Spiralia</taxon>
        <taxon>Gnathifera</taxon>
        <taxon>Rotifera</taxon>
        <taxon>Eurotatoria</taxon>
        <taxon>Bdelloidea</taxon>
        <taxon>Adinetida</taxon>
        <taxon>Adinetidae</taxon>
        <taxon>Adineta</taxon>
    </lineage>
</organism>
<sequence>MSQRINVSRLNPKTSEQDFERFCTRFGKTSEQDFERFCTRFGKVIECAIFPEFDRLNKRSGYVKFASCYAAEKMCRHSRKETLYLDETSIHIELDHKNNLLLHDKPKQNSNISHKKSHFTSTIYTLNIEGQITDEEELIQYLNSKPITIKFNEITNNIGQIIKTGAQVTYNDKDLVDRILKQNHKKYSIKLVSNNIPIKREYDCALTINPKRSKSSENTYSSIKSHLESLTKLTHDMHEENEHLKSDKTLLTIALNQHTTRVKQIESDKSDLMESLDKTHDIAKCLTNKYKLREGEHKKSLEESNKKIVEFENIIQTTNDTLTQSINEIQRLKNQITTLENQLQALTDKYNQSESLYQDQQQDIEHFLSSLKKNF</sequence>
<protein>
    <recommendedName>
        <fullName evidence="4">RRM domain-containing protein</fullName>
    </recommendedName>
</protein>
<comment type="caution">
    <text evidence="2">The sequence shown here is derived from an EMBL/GenBank/DDBJ whole genome shotgun (WGS) entry which is preliminary data.</text>
</comment>
<gene>
    <name evidence="2" type="ORF">IZO911_LOCUS4950</name>
</gene>
<dbReference type="InterPro" id="IPR035979">
    <property type="entry name" value="RBD_domain_sf"/>
</dbReference>
<name>A0A813QBF6_9BILA</name>
<dbReference type="GO" id="GO:0003676">
    <property type="term" value="F:nucleic acid binding"/>
    <property type="evidence" value="ECO:0007669"/>
    <property type="project" value="InterPro"/>
</dbReference>
<dbReference type="EMBL" id="CAJNOE010000028">
    <property type="protein sequence ID" value="CAF0765130.1"/>
    <property type="molecule type" value="Genomic_DNA"/>
</dbReference>
<keyword evidence="1" id="KW-0175">Coiled coil</keyword>
<reference evidence="2" key="1">
    <citation type="submission" date="2021-02" db="EMBL/GenBank/DDBJ databases">
        <authorList>
            <person name="Nowell W R."/>
        </authorList>
    </citation>
    <scope>NUCLEOTIDE SEQUENCE</scope>
</reference>
<dbReference type="CDD" id="cd00590">
    <property type="entry name" value="RRM_SF"/>
    <property type="match status" value="1"/>
</dbReference>
<feature type="coiled-coil region" evidence="1">
    <location>
        <begin position="301"/>
        <end position="363"/>
    </location>
</feature>
<evidence type="ECO:0000313" key="3">
    <source>
        <dbReference type="Proteomes" id="UP000663860"/>
    </source>
</evidence>